<evidence type="ECO:0000313" key="2">
    <source>
        <dbReference type="EMBL" id="VDN28407.1"/>
    </source>
</evidence>
<feature type="transmembrane region" description="Helical" evidence="1">
    <location>
        <begin position="25"/>
        <end position="43"/>
    </location>
</feature>
<name>A0A3P7N0R4_CYLGO</name>
<keyword evidence="3" id="KW-1185">Reference proteome</keyword>
<evidence type="ECO:0000256" key="1">
    <source>
        <dbReference type="SAM" id="Phobius"/>
    </source>
</evidence>
<sequence>MLFSLDILSLEDYTHLNITLPERHIVLALATAWLIVFMGVCRGTTWMARAIRFTATIPYLMVKIASLAM</sequence>
<proteinExistence type="predicted"/>
<organism evidence="2 3">
    <name type="scientific">Cylicostephanus goldi</name>
    <name type="common">Nematode worm</name>
    <dbReference type="NCBI Taxonomy" id="71465"/>
    <lineage>
        <taxon>Eukaryota</taxon>
        <taxon>Metazoa</taxon>
        <taxon>Ecdysozoa</taxon>
        <taxon>Nematoda</taxon>
        <taxon>Chromadorea</taxon>
        <taxon>Rhabditida</taxon>
        <taxon>Rhabditina</taxon>
        <taxon>Rhabditomorpha</taxon>
        <taxon>Strongyloidea</taxon>
        <taxon>Strongylidae</taxon>
        <taxon>Cylicostephanus</taxon>
    </lineage>
</organism>
<dbReference type="OrthoDB" id="6581954at2759"/>
<keyword evidence="1" id="KW-0812">Transmembrane</keyword>
<keyword evidence="1" id="KW-0472">Membrane</keyword>
<dbReference type="Proteomes" id="UP000271889">
    <property type="component" value="Unassembled WGS sequence"/>
</dbReference>
<protein>
    <submittedName>
        <fullName evidence="2">Uncharacterized protein</fullName>
    </submittedName>
</protein>
<evidence type="ECO:0000313" key="3">
    <source>
        <dbReference type="Proteomes" id="UP000271889"/>
    </source>
</evidence>
<reference evidence="2 3" key="1">
    <citation type="submission" date="2018-11" db="EMBL/GenBank/DDBJ databases">
        <authorList>
            <consortium name="Pathogen Informatics"/>
        </authorList>
    </citation>
    <scope>NUCLEOTIDE SEQUENCE [LARGE SCALE GENOMIC DNA]</scope>
</reference>
<accession>A0A3P7N0R4</accession>
<gene>
    <name evidence="2" type="ORF">CGOC_LOCUS10949</name>
</gene>
<dbReference type="EMBL" id="UYRV01113703">
    <property type="protein sequence ID" value="VDN28407.1"/>
    <property type="molecule type" value="Genomic_DNA"/>
</dbReference>
<dbReference type="AlphaFoldDB" id="A0A3P7N0R4"/>
<keyword evidence="1" id="KW-1133">Transmembrane helix</keyword>